<evidence type="ECO:0000313" key="1">
    <source>
        <dbReference type="EMBL" id="ERI85186.1"/>
    </source>
</evidence>
<proteinExistence type="predicted"/>
<dbReference type="RefSeq" id="WP_021645571.1">
    <property type="nucleotide sequence ID" value="NZ_KE993110.1"/>
</dbReference>
<evidence type="ECO:0000313" key="2">
    <source>
        <dbReference type="Proteomes" id="UP000016496"/>
    </source>
</evidence>
<evidence type="ECO:0008006" key="3">
    <source>
        <dbReference type="Google" id="ProtNLM"/>
    </source>
</evidence>
<dbReference type="Gene3D" id="3.40.50.1000">
    <property type="entry name" value="HAD superfamily/HAD-like"/>
    <property type="match status" value="1"/>
</dbReference>
<dbReference type="SUPFAM" id="SSF56784">
    <property type="entry name" value="HAD-like"/>
    <property type="match status" value="1"/>
</dbReference>
<dbReference type="PATRIC" id="fig|1321819.3.peg.1911"/>
<sequence length="125" mass="14487">MIIAVDFDGTISRGEYPAIAGEQPYAGEVLRRLHEQGHYIIIWTCRTGERLLEAVNWLLERRIPFDRVNEHNPENIAQYGPGGRKVYAHCYIDDKNIGGFPGWIACQKEIERMETEYKTSRRHAL</sequence>
<organism evidence="1 2">
    <name type="scientific">Bacteroides pyogenes F0041</name>
    <dbReference type="NCBI Taxonomy" id="1321819"/>
    <lineage>
        <taxon>Bacteria</taxon>
        <taxon>Pseudomonadati</taxon>
        <taxon>Bacteroidota</taxon>
        <taxon>Bacteroidia</taxon>
        <taxon>Bacteroidales</taxon>
        <taxon>Bacteroidaceae</taxon>
        <taxon>Bacteroides</taxon>
    </lineage>
</organism>
<dbReference type="AlphaFoldDB" id="U2DZ54"/>
<protein>
    <recommendedName>
        <fullName evidence="3">Hydrolase</fullName>
    </recommendedName>
</protein>
<dbReference type="InterPro" id="IPR036412">
    <property type="entry name" value="HAD-like_sf"/>
</dbReference>
<dbReference type="HOGENOM" id="CLU_124949_1_0_10"/>
<comment type="caution">
    <text evidence="1">The sequence shown here is derived from an EMBL/GenBank/DDBJ whole genome shotgun (WGS) entry which is preliminary data.</text>
</comment>
<dbReference type="InterPro" id="IPR016769">
    <property type="entry name" value="Phage_SP01_Orf1"/>
</dbReference>
<reference evidence="1 2" key="1">
    <citation type="submission" date="2013-08" db="EMBL/GenBank/DDBJ databases">
        <authorList>
            <person name="Weinstock G."/>
            <person name="Sodergren E."/>
            <person name="Wylie T."/>
            <person name="Fulton L."/>
            <person name="Fulton R."/>
            <person name="Fronick C."/>
            <person name="O'Laughlin M."/>
            <person name="Godfrey J."/>
            <person name="Miner T."/>
            <person name="Herter B."/>
            <person name="Appelbaum E."/>
            <person name="Cordes M."/>
            <person name="Lek S."/>
            <person name="Wollam A."/>
            <person name="Pepin K.H."/>
            <person name="Palsikar V.B."/>
            <person name="Mitreva M."/>
            <person name="Wilson R.K."/>
        </authorList>
    </citation>
    <scope>NUCLEOTIDE SEQUENCE [LARGE SCALE GENOMIC DNA]</scope>
    <source>
        <strain evidence="1 2">F0041</strain>
    </source>
</reference>
<dbReference type="EMBL" id="AWSV01000108">
    <property type="protein sequence ID" value="ERI85186.1"/>
    <property type="molecule type" value="Genomic_DNA"/>
</dbReference>
<dbReference type="OrthoDB" id="5431039at2"/>
<gene>
    <name evidence="1" type="ORF">HMPREF1981_02073</name>
</gene>
<dbReference type="PIRSF" id="PIRSF020079">
    <property type="entry name" value="UCP020079"/>
    <property type="match status" value="1"/>
</dbReference>
<dbReference type="Proteomes" id="UP000016496">
    <property type="component" value="Unassembled WGS sequence"/>
</dbReference>
<name>U2DZ54_9BACE</name>
<dbReference type="InterPro" id="IPR023214">
    <property type="entry name" value="HAD_sf"/>
</dbReference>
<accession>U2DZ54</accession>